<keyword evidence="2" id="KW-0285">Flavoprotein</keyword>
<organism evidence="6 7">
    <name type="scientific">Sneathia sanguinegens</name>
    <dbReference type="NCBI Taxonomy" id="40543"/>
    <lineage>
        <taxon>Bacteria</taxon>
        <taxon>Fusobacteriati</taxon>
        <taxon>Fusobacteriota</taxon>
        <taxon>Fusobacteriia</taxon>
        <taxon>Fusobacteriales</taxon>
        <taxon>Leptotrichiaceae</taxon>
        <taxon>Sneathia</taxon>
    </lineage>
</organism>
<dbReference type="InterPro" id="IPR029479">
    <property type="entry name" value="Nitroreductase"/>
</dbReference>
<name>A0ABT7HJN2_9FUSO</name>
<dbReference type="SUPFAM" id="SSF55469">
    <property type="entry name" value="FMN-dependent nitroreductase-like"/>
    <property type="match status" value="1"/>
</dbReference>
<comment type="similarity">
    <text evidence="1">Belongs to the flavin oxidoreductase frp family.</text>
</comment>
<dbReference type="InterPro" id="IPR016446">
    <property type="entry name" value="Flavin_OxRdtase_Frp"/>
</dbReference>
<evidence type="ECO:0000313" key="6">
    <source>
        <dbReference type="EMBL" id="MDK9580242.1"/>
    </source>
</evidence>
<evidence type="ECO:0000256" key="4">
    <source>
        <dbReference type="ARBA" id="ARBA00023002"/>
    </source>
</evidence>
<evidence type="ECO:0000256" key="3">
    <source>
        <dbReference type="ARBA" id="ARBA00022643"/>
    </source>
</evidence>
<dbReference type="Proteomes" id="UP001225134">
    <property type="component" value="Unassembled WGS sequence"/>
</dbReference>
<dbReference type="Gene3D" id="3.40.109.10">
    <property type="entry name" value="NADH Oxidase"/>
    <property type="match status" value="1"/>
</dbReference>
<dbReference type="EMBL" id="JASSPP010000002">
    <property type="protein sequence ID" value="MDK9580242.1"/>
    <property type="molecule type" value="Genomic_DNA"/>
</dbReference>
<keyword evidence="3" id="KW-0288">FMN</keyword>
<dbReference type="RefSeq" id="WP_285152620.1">
    <property type="nucleotide sequence ID" value="NZ_JASSPP010000002.1"/>
</dbReference>
<dbReference type="Pfam" id="PF00881">
    <property type="entry name" value="Nitroreductase"/>
    <property type="match status" value="1"/>
</dbReference>
<accession>A0ABT7HJN2</accession>
<evidence type="ECO:0000256" key="1">
    <source>
        <dbReference type="ARBA" id="ARBA00008366"/>
    </source>
</evidence>
<keyword evidence="7" id="KW-1185">Reference proteome</keyword>
<dbReference type="InterPro" id="IPR000415">
    <property type="entry name" value="Nitroreductase-like"/>
</dbReference>
<dbReference type="PANTHER" id="PTHR43425:SF2">
    <property type="entry name" value="OXYGEN-INSENSITIVE NADPH NITROREDUCTASE"/>
    <property type="match status" value="1"/>
</dbReference>
<feature type="domain" description="Nitroreductase" evidence="5">
    <location>
        <begin position="7"/>
        <end position="161"/>
    </location>
</feature>
<dbReference type="PANTHER" id="PTHR43425">
    <property type="entry name" value="OXYGEN-INSENSITIVE NADPH NITROREDUCTASE"/>
    <property type="match status" value="1"/>
</dbReference>
<gene>
    <name evidence="6" type="ORF">QQA45_01745</name>
</gene>
<protein>
    <submittedName>
        <fullName evidence="6">Nitroreductase family protein</fullName>
    </submittedName>
</protein>
<proteinExistence type="inferred from homology"/>
<comment type="caution">
    <text evidence="6">The sequence shown here is derived from an EMBL/GenBank/DDBJ whole genome shotgun (WGS) entry which is preliminary data.</text>
</comment>
<evidence type="ECO:0000256" key="2">
    <source>
        <dbReference type="ARBA" id="ARBA00022630"/>
    </source>
</evidence>
<keyword evidence="4" id="KW-0560">Oxidoreductase</keyword>
<reference evidence="6 7" key="1">
    <citation type="submission" date="2023-06" db="EMBL/GenBank/DDBJ databases">
        <title>Antibody response to the Sneathia vaginalis cytopathogenic toxin A during pregnancy.</title>
        <authorList>
            <person name="Mccoy Z.T."/>
            <person name="Serrano M.G."/>
            <person name="Spaine K."/>
            <person name="Edwards D.J."/>
            <person name="Buck G.A."/>
            <person name="Jefferson K."/>
        </authorList>
    </citation>
    <scope>NUCLEOTIDE SEQUENCE [LARGE SCALE GENOMIC DNA]</scope>
    <source>
        <strain evidence="6 7">CCUG 42621</strain>
    </source>
</reference>
<evidence type="ECO:0000259" key="5">
    <source>
        <dbReference type="Pfam" id="PF00881"/>
    </source>
</evidence>
<sequence>MNIVEAIKQRKSIRQFTKQEVRDEDLEEIIELARRAPSSVNGQQISLIYTKDRDIIEKIAHLSGGQAQISDCSVFVSIIGDFYRDRVYLESVGEKLTDDVQRLKDVIATDAGIMAMVLNYAAMEKGYGCTIIGGVKQATEEISEILGLPKDTYIALGLTIGVPTAEAKAGTMKPRIEKKLLQCKIDTIKKCKLWQ</sequence>
<evidence type="ECO:0000313" key="7">
    <source>
        <dbReference type="Proteomes" id="UP001225134"/>
    </source>
</evidence>